<dbReference type="EMBL" id="KC465900">
    <property type="protein sequence ID" value="AGE60546.1"/>
    <property type="molecule type" value="Genomic_DNA"/>
</dbReference>
<sequence>MLTKFILSYLIQKPEYLKLSGKQQRIAFETFKTIMTAIYQAIKFDNIFPVIVCGDVQARKTINQALKSVQPILPSIEKITVHLVQ</sequence>
<reference evidence="1 2" key="1">
    <citation type="journal article" date="2013" name="Nature">
        <title>Abundant SAR11 viruses in the ocean.</title>
        <authorList>
            <person name="Zhao Y."/>
            <person name="Temperton B."/>
            <person name="Thrash J.C."/>
            <person name="Schwalbach M.S."/>
            <person name="Vergin K.L."/>
            <person name="Landry Z.C."/>
            <person name="Ellisman M."/>
            <person name="Deerinck T."/>
            <person name="Sullivan M.B."/>
            <person name="Giovannoni S.J."/>
        </authorList>
    </citation>
    <scope>NUCLEOTIDE SEQUENCE [LARGE SCALE GENOMIC DNA]</scope>
</reference>
<name>M1IDS6_9CAUD</name>
<organism evidence="1 2">
    <name type="scientific">Pelagibacter phage HTVC011P</name>
    <dbReference type="NCBI Taxonomy" id="1283078"/>
    <lineage>
        <taxon>Viruses</taxon>
        <taxon>Duplodnaviria</taxon>
        <taxon>Heunggongvirae</taxon>
        <taxon>Uroviricota</taxon>
        <taxon>Caudoviricetes</taxon>
        <taxon>Autographivirales</taxon>
        <taxon>Stopavirus</taxon>
        <taxon>Stopavirus HTVC011P</taxon>
    </lineage>
</organism>
<protein>
    <submittedName>
        <fullName evidence="1">Uncharacterized protein</fullName>
    </submittedName>
</protein>
<dbReference type="Proteomes" id="UP000011294">
    <property type="component" value="Genome"/>
</dbReference>
<dbReference type="RefSeq" id="YP_007517776.1">
    <property type="nucleotide sequence ID" value="NC_020482.1"/>
</dbReference>
<accession>M1IDS6</accession>
<dbReference type="GeneID" id="14697498"/>
<keyword evidence="2" id="KW-1185">Reference proteome</keyword>
<evidence type="ECO:0000313" key="1">
    <source>
        <dbReference type="EMBL" id="AGE60546.1"/>
    </source>
</evidence>
<evidence type="ECO:0000313" key="2">
    <source>
        <dbReference type="Proteomes" id="UP000011294"/>
    </source>
</evidence>
<proteinExistence type="predicted"/>
<dbReference type="KEGG" id="vg:14697498"/>